<name>A0A3M7Q0A5_BRAPC</name>
<comment type="caution">
    <text evidence="1">The sequence shown here is derived from an EMBL/GenBank/DDBJ whole genome shotgun (WGS) entry which is preliminary data.</text>
</comment>
<dbReference type="Proteomes" id="UP000276133">
    <property type="component" value="Unassembled WGS sequence"/>
</dbReference>
<sequence length="88" mass="10405">MDKNIGSNDSQIRKNFEKNYMSFIIQGNSSKNSKNRVFYFSQILRDINNICENIKVDFEPLLKHLYSIGNSIKNYPLVKFKFPTYCKL</sequence>
<protein>
    <submittedName>
        <fullName evidence="1">Uncharacterized protein</fullName>
    </submittedName>
</protein>
<dbReference type="EMBL" id="REGN01007929">
    <property type="protein sequence ID" value="RNA04897.1"/>
    <property type="molecule type" value="Genomic_DNA"/>
</dbReference>
<evidence type="ECO:0000313" key="1">
    <source>
        <dbReference type="EMBL" id="RNA04897.1"/>
    </source>
</evidence>
<gene>
    <name evidence="1" type="ORF">BpHYR1_049503</name>
</gene>
<organism evidence="1 2">
    <name type="scientific">Brachionus plicatilis</name>
    <name type="common">Marine rotifer</name>
    <name type="synonym">Brachionus muelleri</name>
    <dbReference type="NCBI Taxonomy" id="10195"/>
    <lineage>
        <taxon>Eukaryota</taxon>
        <taxon>Metazoa</taxon>
        <taxon>Spiralia</taxon>
        <taxon>Gnathifera</taxon>
        <taxon>Rotifera</taxon>
        <taxon>Eurotatoria</taxon>
        <taxon>Monogononta</taxon>
        <taxon>Pseudotrocha</taxon>
        <taxon>Ploima</taxon>
        <taxon>Brachionidae</taxon>
        <taxon>Brachionus</taxon>
    </lineage>
</organism>
<proteinExistence type="predicted"/>
<keyword evidence="2" id="KW-1185">Reference proteome</keyword>
<accession>A0A3M7Q0A5</accession>
<dbReference type="AlphaFoldDB" id="A0A3M7Q0A5"/>
<reference evidence="1 2" key="1">
    <citation type="journal article" date="2018" name="Sci. Rep.">
        <title>Genomic signatures of local adaptation to the degree of environmental predictability in rotifers.</title>
        <authorList>
            <person name="Franch-Gras L."/>
            <person name="Hahn C."/>
            <person name="Garcia-Roger E.M."/>
            <person name="Carmona M.J."/>
            <person name="Serra M."/>
            <person name="Gomez A."/>
        </authorList>
    </citation>
    <scope>NUCLEOTIDE SEQUENCE [LARGE SCALE GENOMIC DNA]</scope>
    <source>
        <strain evidence="1">HYR1</strain>
    </source>
</reference>
<evidence type="ECO:0000313" key="2">
    <source>
        <dbReference type="Proteomes" id="UP000276133"/>
    </source>
</evidence>